<dbReference type="AlphaFoldDB" id="A0A7W8CYW9"/>
<dbReference type="PANTHER" id="PTHR42756:SF1">
    <property type="entry name" value="TRANSCRIPTIONAL REPRESSOR OF EMRAB OPERON"/>
    <property type="match status" value="1"/>
</dbReference>
<evidence type="ECO:0000256" key="2">
    <source>
        <dbReference type="ARBA" id="ARBA00023015"/>
    </source>
</evidence>
<evidence type="ECO:0000256" key="4">
    <source>
        <dbReference type="ARBA" id="ARBA00023163"/>
    </source>
</evidence>
<keyword evidence="4" id="KW-0804">Transcription</keyword>
<evidence type="ECO:0000256" key="6">
    <source>
        <dbReference type="ARBA" id="ARBA00047188"/>
    </source>
</evidence>
<dbReference type="PRINTS" id="PR00598">
    <property type="entry name" value="HTHMARR"/>
</dbReference>
<keyword evidence="10" id="KW-1185">Reference proteome</keyword>
<dbReference type="SUPFAM" id="SSF46785">
    <property type="entry name" value="Winged helix' DNA-binding domain"/>
    <property type="match status" value="1"/>
</dbReference>
<dbReference type="RefSeq" id="WP_183327893.1">
    <property type="nucleotide sequence ID" value="NZ_JACHHK010000003.1"/>
</dbReference>
<dbReference type="Proteomes" id="UP000539953">
    <property type="component" value="Unassembled WGS sequence"/>
</dbReference>
<dbReference type="Pfam" id="PF22381">
    <property type="entry name" value="Staph_reg_Sar_Rot"/>
    <property type="match status" value="1"/>
</dbReference>
<comment type="subcellular location">
    <subcellularLocation>
        <location evidence="1">Cytoplasm</location>
    </subcellularLocation>
</comment>
<dbReference type="InterPro" id="IPR036388">
    <property type="entry name" value="WH-like_DNA-bd_sf"/>
</dbReference>
<dbReference type="Gene3D" id="1.10.10.10">
    <property type="entry name" value="Winged helix-like DNA-binding domain superfamily/Winged helix DNA-binding domain"/>
    <property type="match status" value="1"/>
</dbReference>
<sequence length="145" mass="17000">MDGSIERLLYGRKFQQLVVKEEEELMDKYQLQRIDLKILLFLSANKDRNTSRDILNMGIFSRGHISQSLKRLGEKGYVSAENDADDRRFVHNYLTDQSKELVQELDRISGKVFQTVFAGFTDEEFSQLRHLAEKMEHNIQTQLES</sequence>
<organism evidence="9 10">
    <name type="scientific">Catenisphaera adipataccumulans</name>
    <dbReference type="NCBI Taxonomy" id="700500"/>
    <lineage>
        <taxon>Bacteria</taxon>
        <taxon>Bacillati</taxon>
        <taxon>Bacillota</taxon>
        <taxon>Erysipelotrichia</taxon>
        <taxon>Erysipelotrichales</taxon>
        <taxon>Erysipelotrichaceae</taxon>
        <taxon>Catenisphaera</taxon>
    </lineage>
</organism>
<dbReference type="SMART" id="SM00347">
    <property type="entry name" value="HTH_MARR"/>
    <property type="match status" value="1"/>
</dbReference>
<keyword evidence="3 9" id="KW-0238">DNA-binding</keyword>
<accession>A0A7W8CYW9</accession>
<dbReference type="InterPro" id="IPR055166">
    <property type="entry name" value="Transc_reg_Sar_Rot_HTH"/>
</dbReference>
<dbReference type="PROSITE" id="PS50995">
    <property type="entry name" value="HTH_MARR_2"/>
    <property type="match status" value="1"/>
</dbReference>
<evidence type="ECO:0000313" key="9">
    <source>
        <dbReference type="EMBL" id="MBB5182837.1"/>
    </source>
</evidence>
<dbReference type="PANTHER" id="PTHR42756">
    <property type="entry name" value="TRANSCRIPTIONAL REGULATOR, MARR"/>
    <property type="match status" value="1"/>
</dbReference>
<protein>
    <recommendedName>
        <fullName evidence="6">HTH-type transcriptional regulator SarZ</fullName>
    </recommendedName>
    <alternativeName>
        <fullName evidence="7">Staphylococcal accessory regulator Z</fullName>
    </alternativeName>
</protein>
<evidence type="ECO:0000313" key="10">
    <source>
        <dbReference type="Proteomes" id="UP000539953"/>
    </source>
</evidence>
<proteinExistence type="inferred from homology"/>
<evidence type="ECO:0000256" key="7">
    <source>
        <dbReference type="ARBA" id="ARBA00047207"/>
    </source>
</evidence>
<dbReference type="GO" id="GO:0003700">
    <property type="term" value="F:DNA-binding transcription factor activity"/>
    <property type="evidence" value="ECO:0007669"/>
    <property type="project" value="InterPro"/>
</dbReference>
<dbReference type="GO" id="GO:0003677">
    <property type="term" value="F:DNA binding"/>
    <property type="evidence" value="ECO:0007669"/>
    <property type="project" value="UniProtKB-KW"/>
</dbReference>
<gene>
    <name evidence="9" type="ORF">HNQ47_000857</name>
</gene>
<reference evidence="9 10" key="1">
    <citation type="submission" date="2020-08" db="EMBL/GenBank/DDBJ databases">
        <title>Genomic Encyclopedia of Type Strains, Phase IV (KMG-IV): sequencing the most valuable type-strain genomes for metagenomic binning, comparative biology and taxonomic classification.</title>
        <authorList>
            <person name="Goeker M."/>
        </authorList>
    </citation>
    <scope>NUCLEOTIDE SEQUENCE [LARGE SCALE GENOMIC DNA]</scope>
    <source>
        <strain evidence="9 10">DSM 25799</strain>
    </source>
</reference>
<comment type="caution">
    <text evidence="9">The sequence shown here is derived from an EMBL/GenBank/DDBJ whole genome shotgun (WGS) entry which is preliminary data.</text>
</comment>
<evidence type="ECO:0000256" key="3">
    <source>
        <dbReference type="ARBA" id="ARBA00023125"/>
    </source>
</evidence>
<keyword evidence="2" id="KW-0805">Transcription regulation</keyword>
<dbReference type="GO" id="GO:0005737">
    <property type="term" value="C:cytoplasm"/>
    <property type="evidence" value="ECO:0007669"/>
    <property type="project" value="UniProtKB-SubCell"/>
</dbReference>
<comment type="similarity">
    <text evidence="5">Belongs to the SarZ family.</text>
</comment>
<evidence type="ECO:0000256" key="1">
    <source>
        <dbReference type="ARBA" id="ARBA00004496"/>
    </source>
</evidence>
<name>A0A7W8CYW9_9FIRM</name>
<dbReference type="InterPro" id="IPR036390">
    <property type="entry name" value="WH_DNA-bd_sf"/>
</dbReference>
<dbReference type="EMBL" id="JACHHK010000003">
    <property type="protein sequence ID" value="MBB5182837.1"/>
    <property type="molecule type" value="Genomic_DNA"/>
</dbReference>
<feature type="domain" description="HTH marR-type" evidence="8">
    <location>
        <begin position="1"/>
        <end position="137"/>
    </location>
</feature>
<evidence type="ECO:0000256" key="5">
    <source>
        <dbReference type="ARBA" id="ARBA00046337"/>
    </source>
</evidence>
<dbReference type="InterPro" id="IPR000835">
    <property type="entry name" value="HTH_MarR-typ"/>
</dbReference>
<evidence type="ECO:0000259" key="8">
    <source>
        <dbReference type="PROSITE" id="PS50995"/>
    </source>
</evidence>